<comment type="caution">
    <text evidence="2">The sequence shown here is derived from an EMBL/GenBank/DDBJ whole genome shotgun (WGS) entry which is preliminary data.</text>
</comment>
<dbReference type="EMBL" id="JBFSHR010000204">
    <property type="protein sequence ID" value="MEX6431036.1"/>
    <property type="molecule type" value="Genomic_DNA"/>
</dbReference>
<feature type="non-terminal residue" evidence="2">
    <location>
        <position position="1"/>
    </location>
</feature>
<reference evidence="2 3" key="1">
    <citation type="submission" date="2024-07" db="EMBL/GenBank/DDBJ databases">
        <title>Draft Genome Sequence of Ferrimicrobium acidiphilum Strain YE2023, Isolated from a Pulp of Bioleach Reactor.</title>
        <authorList>
            <person name="Elkina Y.A."/>
            <person name="Bulaeva A.G."/>
            <person name="Beletsky A.V."/>
            <person name="Mardanov A.V."/>
        </authorList>
    </citation>
    <scope>NUCLEOTIDE SEQUENCE [LARGE SCALE GENOMIC DNA]</scope>
    <source>
        <strain evidence="2 3">YE2023</strain>
    </source>
</reference>
<evidence type="ECO:0000256" key="1">
    <source>
        <dbReference type="SAM" id="MobiDB-lite"/>
    </source>
</evidence>
<dbReference type="GO" id="GO:0003964">
    <property type="term" value="F:RNA-directed DNA polymerase activity"/>
    <property type="evidence" value="ECO:0007669"/>
    <property type="project" value="UniProtKB-KW"/>
</dbReference>
<name>A0ABV3Y7W9_9ACTN</name>
<gene>
    <name evidence="2" type="ORF">AB6A68_14570</name>
</gene>
<accession>A0ABV3Y7W9</accession>
<dbReference type="Proteomes" id="UP001560267">
    <property type="component" value="Unassembled WGS sequence"/>
</dbReference>
<feature type="region of interest" description="Disordered" evidence="1">
    <location>
        <begin position="39"/>
        <end position="72"/>
    </location>
</feature>
<keyword evidence="2" id="KW-0695">RNA-directed DNA polymerase</keyword>
<sequence>EGLANHGGRKPCVEDPQGRGEASVAVRAGQLLSPEMGLVQGADTVMTSGRQYRRRRYRKTPSDPAGSKNLCTHGTSIRENWEIPCSPVQLIGGGPPGEGQGRTPGMHERGKSDHFVLPTKLPNKAGQPVTEVVEGRR</sequence>
<keyword evidence="2" id="KW-0548">Nucleotidyltransferase</keyword>
<keyword evidence="3" id="KW-1185">Reference proteome</keyword>
<feature type="compositionally biased region" description="Gly residues" evidence="1">
    <location>
        <begin position="91"/>
        <end position="102"/>
    </location>
</feature>
<organism evidence="2 3">
    <name type="scientific">Ferrimicrobium acidiphilum</name>
    <dbReference type="NCBI Taxonomy" id="121039"/>
    <lineage>
        <taxon>Bacteria</taxon>
        <taxon>Bacillati</taxon>
        <taxon>Actinomycetota</taxon>
        <taxon>Acidimicrobiia</taxon>
        <taxon>Acidimicrobiales</taxon>
        <taxon>Acidimicrobiaceae</taxon>
        <taxon>Ferrimicrobium</taxon>
    </lineage>
</organism>
<feature type="region of interest" description="Disordered" evidence="1">
    <location>
        <begin position="1"/>
        <end position="23"/>
    </location>
</feature>
<keyword evidence="2" id="KW-0808">Transferase</keyword>
<feature type="region of interest" description="Disordered" evidence="1">
    <location>
        <begin position="86"/>
        <end position="137"/>
    </location>
</feature>
<evidence type="ECO:0000313" key="3">
    <source>
        <dbReference type="Proteomes" id="UP001560267"/>
    </source>
</evidence>
<proteinExistence type="predicted"/>
<feature type="compositionally biased region" description="Basic and acidic residues" evidence="1">
    <location>
        <begin position="105"/>
        <end position="114"/>
    </location>
</feature>
<protein>
    <submittedName>
        <fullName evidence="2">Group II intron reverse transcriptase/maturase</fullName>
    </submittedName>
</protein>
<evidence type="ECO:0000313" key="2">
    <source>
        <dbReference type="EMBL" id="MEX6431036.1"/>
    </source>
</evidence>